<evidence type="ECO:0000256" key="2">
    <source>
        <dbReference type="ARBA" id="ARBA00022448"/>
    </source>
</evidence>
<evidence type="ECO:0000259" key="13">
    <source>
        <dbReference type="Pfam" id="PF02096"/>
    </source>
</evidence>
<feature type="transmembrane region" description="Helical" evidence="12">
    <location>
        <begin position="123"/>
        <end position="144"/>
    </location>
</feature>
<keyword evidence="15" id="KW-1185">Reference proteome</keyword>
<keyword evidence="8 12" id="KW-0472">Membrane</keyword>
<dbReference type="CDD" id="cd20070">
    <property type="entry name" value="5TM_YidC_Alb3"/>
    <property type="match status" value="1"/>
</dbReference>
<dbReference type="PRINTS" id="PR00701">
    <property type="entry name" value="60KDINNERMP"/>
</dbReference>
<keyword evidence="10 12" id="KW-0143">Chaperone</keyword>
<evidence type="ECO:0000256" key="9">
    <source>
        <dbReference type="ARBA" id="ARBA00023139"/>
    </source>
</evidence>
<keyword evidence="7 12" id="KW-1133">Transmembrane helix</keyword>
<keyword evidence="2 12" id="KW-0813">Transport</keyword>
<evidence type="ECO:0000256" key="5">
    <source>
        <dbReference type="ARBA" id="ARBA00022729"/>
    </source>
</evidence>
<keyword evidence="6 12" id="KW-0653">Protein transport</keyword>
<comment type="function">
    <text evidence="12">Required for the insertion and/or proper folding and/or complex formation of integral membrane proteins into the membrane. Involved in integration of membrane proteins that insert both dependently and independently of the Sec translocase complex, as well as at least some lipoproteins.</text>
</comment>
<keyword evidence="11 12" id="KW-0449">Lipoprotein</keyword>
<dbReference type="HAMAP" id="MF_01811">
    <property type="entry name" value="YidC_type2"/>
    <property type="match status" value="1"/>
</dbReference>
<dbReference type="eggNOG" id="COG0706">
    <property type="taxonomic scope" value="Bacteria"/>
</dbReference>
<name>G5KH92_9STRE</name>
<dbReference type="GO" id="GO:0051205">
    <property type="term" value="P:protein insertion into membrane"/>
    <property type="evidence" value="ECO:0007669"/>
    <property type="project" value="TreeGrafter"/>
</dbReference>
<protein>
    <recommendedName>
        <fullName evidence="12">Membrane protein insertase YidC</fullName>
    </recommendedName>
    <alternativeName>
        <fullName evidence="12">Foldase YidC</fullName>
    </alternativeName>
    <alternativeName>
        <fullName evidence="12">Membrane integrase YidC</fullName>
    </alternativeName>
    <alternativeName>
        <fullName evidence="12">Membrane protein YidC</fullName>
    </alternativeName>
</protein>
<keyword evidence="9" id="KW-0564">Palmitate</keyword>
<accession>G5KH92</accession>
<dbReference type="PANTHER" id="PTHR12428:SF65">
    <property type="entry name" value="CYTOCHROME C OXIDASE ASSEMBLY PROTEIN COX18, MITOCHONDRIAL"/>
    <property type="match status" value="1"/>
</dbReference>
<comment type="subcellular location">
    <subcellularLocation>
        <location evidence="1 12">Cell membrane</location>
        <topology evidence="1 12">Multi-pass membrane protein</topology>
    </subcellularLocation>
</comment>
<dbReference type="Pfam" id="PF02096">
    <property type="entry name" value="60KD_IMP"/>
    <property type="match status" value="1"/>
</dbReference>
<keyword evidence="5 12" id="KW-0732">Signal</keyword>
<feature type="transmembrane region" description="Helical" evidence="12">
    <location>
        <begin position="164"/>
        <end position="182"/>
    </location>
</feature>
<evidence type="ECO:0000256" key="8">
    <source>
        <dbReference type="ARBA" id="ARBA00023136"/>
    </source>
</evidence>
<dbReference type="NCBIfam" id="TIGR03592">
    <property type="entry name" value="yidC_oxa1_cterm"/>
    <property type="match status" value="1"/>
</dbReference>
<dbReference type="EMBL" id="AEUZ02000001">
    <property type="protein sequence ID" value="EHJ56394.1"/>
    <property type="molecule type" value="Genomic_DNA"/>
</dbReference>
<dbReference type="GO" id="GO:0005886">
    <property type="term" value="C:plasma membrane"/>
    <property type="evidence" value="ECO:0007669"/>
    <property type="project" value="UniProtKB-SubCell"/>
</dbReference>
<proteinExistence type="inferred from homology"/>
<comment type="caution">
    <text evidence="14">The sequence shown here is derived from an EMBL/GenBank/DDBJ whole genome shotgun (WGS) entry which is preliminary data.</text>
</comment>
<evidence type="ECO:0000256" key="4">
    <source>
        <dbReference type="ARBA" id="ARBA00022692"/>
    </source>
</evidence>
<feature type="transmembrane region" description="Helical" evidence="12">
    <location>
        <begin position="203"/>
        <end position="222"/>
    </location>
</feature>
<reference evidence="14 15" key="1">
    <citation type="journal article" date="2014" name="Int. J. Syst. Evol. Microbiol.">
        <title>Phylogenomics and the dynamic genome evolution of the genus Streptococcus.</title>
        <authorList>
            <consortium name="The Broad Institute Genome Sequencing Platform"/>
            <person name="Richards V.P."/>
            <person name="Palmer S.R."/>
            <person name="Pavinski Bitar P.D."/>
            <person name="Qin X."/>
            <person name="Weinstock G.M."/>
            <person name="Highlander S.K."/>
            <person name="Town C.D."/>
            <person name="Burne R.A."/>
            <person name="Stanhope M.J."/>
        </authorList>
    </citation>
    <scope>NUCLEOTIDE SEQUENCE [LARGE SCALE GENOMIC DNA]</scope>
    <source>
        <strain evidence="14 15">2285-97</strain>
    </source>
</reference>
<evidence type="ECO:0000256" key="12">
    <source>
        <dbReference type="HAMAP-Rule" id="MF_01811"/>
    </source>
</evidence>
<feature type="transmembrane region" description="Helical" evidence="12">
    <location>
        <begin position="51"/>
        <end position="72"/>
    </location>
</feature>
<evidence type="ECO:0000256" key="1">
    <source>
        <dbReference type="ARBA" id="ARBA00004651"/>
    </source>
</evidence>
<dbReference type="InterPro" id="IPR047196">
    <property type="entry name" value="YidC_ALB_C"/>
</dbReference>
<evidence type="ECO:0000256" key="11">
    <source>
        <dbReference type="ARBA" id="ARBA00023288"/>
    </source>
</evidence>
<evidence type="ECO:0000313" key="14">
    <source>
        <dbReference type="EMBL" id="EHJ56394.1"/>
    </source>
</evidence>
<evidence type="ECO:0000256" key="6">
    <source>
        <dbReference type="ARBA" id="ARBA00022927"/>
    </source>
</evidence>
<dbReference type="Proteomes" id="UP000005388">
    <property type="component" value="Unassembled WGS sequence"/>
</dbReference>
<comment type="similarity">
    <text evidence="12">Belongs to the OXA1/ALB3/YidC family. Type 2 subfamily.</text>
</comment>
<dbReference type="InterPro" id="IPR028055">
    <property type="entry name" value="YidC/Oxa/ALB_C"/>
</dbReference>
<evidence type="ECO:0000256" key="3">
    <source>
        <dbReference type="ARBA" id="ARBA00022475"/>
    </source>
</evidence>
<dbReference type="RefSeq" id="WP_006739154.1">
    <property type="nucleotide sequence ID" value="NZ_AEUZ02000001.1"/>
</dbReference>
<feature type="domain" description="Membrane insertase YidC/Oxa/ALB C-terminal" evidence="13">
    <location>
        <begin position="54"/>
        <end position="235"/>
    </location>
</feature>
<dbReference type="GO" id="GO:0032977">
    <property type="term" value="F:membrane insertase activity"/>
    <property type="evidence" value="ECO:0007669"/>
    <property type="project" value="InterPro"/>
</dbReference>
<dbReference type="AlphaFoldDB" id="G5KH92"/>
<dbReference type="InterPro" id="IPR001708">
    <property type="entry name" value="YidC/ALB3/OXA1/COX18"/>
</dbReference>
<gene>
    <name evidence="12" type="primary">yidC</name>
    <name evidence="14" type="ORF">STRUR_0185</name>
</gene>
<evidence type="ECO:0000256" key="7">
    <source>
        <dbReference type="ARBA" id="ARBA00022989"/>
    </source>
</evidence>
<sequence length="270" mass="30653">MKKKLKFISLLGLVPLLVACGRGNVTSHSTGLWDKLVYFFAKSIEVLSFEQSIGLGIILFTLVVRLVLLPLYNMQIKSSRQMQDIQPKLKALQAKYPGKDNESRMALAQESQALYKEHGINPYASMIPLLIQMPVMIALYQALIRAPFLKTGTFLWFELAKPDHLIILPILAAVFTFLSTWLTNKAASESNLMMTMMTYLMPVMIFFMGLGLASGVVLYWTVSNAFQVAQLMIFNNPFKIIAEREKVIAAEKERQAKMRRAKKKAKRQRN</sequence>
<dbReference type="PROSITE" id="PS51257">
    <property type="entry name" value="PROKAR_LIPOPROTEIN"/>
    <property type="match status" value="1"/>
</dbReference>
<dbReference type="InterPro" id="IPR023060">
    <property type="entry name" value="YidC/YidC1/YidC2_Firmicutes"/>
</dbReference>
<keyword evidence="4 12" id="KW-0812">Transmembrane</keyword>
<dbReference type="STRING" id="764291.STRUR_0185"/>
<evidence type="ECO:0000313" key="15">
    <source>
        <dbReference type="Proteomes" id="UP000005388"/>
    </source>
</evidence>
<dbReference type="GO" id="GO:0015031">
    <property type="term" value="P:protein transport"/>
    <property type="evidence" value="ECO:0007669"/>
    <property type="project" value="UniProtKB-KW"/>
</dbReference>
<keyword evidence="3 12" id="KW-1003">Cell membrane</keyword>
<dbReference type="PANTHER" id="PTHR12428">
    <property type="entry name" value="OXA1"/>
    <property type="match status" value="1"/>
</dbReference>
<organism evidence="14 15">
    <name type="scientific">Streptococcus urinalis 2285-97</name>
    <dbReference type="NCBI Taxonomy" id="764291"/>
    <lineage>
        <taxon>Bacteria</taxon>
        <taxon>Bacillati</taxon>
        <taxon>Bacillota</taxon>
        <taxon>Bacilli</taxon>
        <taxon>Lactobacillales</taxon>
        <taxon>Streptococcaceae</taxon>
        <taxon>Streptococcus</taxon>
    </lineage>
</organism>
<evidence type="ECO:0000256" key="10">
    <source>
        <dbReference type="ARBA" id="ARBA00023186"/>
    </source>
</evidence>